<protein>
    <submittedName>
        <fullName evidence="2">Uncharacterized protein</fullName>
    </submittedName>
</protein>
<proteinExistence type="predicted"/>
<evidence type="ECO:0000313" key="2">
    <source>
        <dbReference type="EMBL" id="GMT35790.1"/>
    </source>
</evidence>
<comment type="caution">
    <text evidence="2">The sequence shown here is derived from an EMBL/GenBank/DDBJ whole genome shotgun (WGS) entry which is preliminary data.</text>
</comment>
<name>A0AAV5WYS5_9BILA</name>
<feature type="compositionally biased region" description="Acidic residues" evidence="1">
    <location>
        <begin position="175"/>
        <end position="186"/>
    </location>
</feature>
<dbReference type="AlphaFoldDB" id="A0AAV5WYS5"/>
<reference evidence="2" key="1">
    <citation type="submission" date="2023-10" db="EMBL/GenBank/DDBJ databases">
        <title>Genome assembly of Pristionchus species.</title>
        <authorList>
            <person name="Yoshida K."/>
            <person name="Sommer R.J."/>
        </authorList>
    </citation>
    <scope>NUCLEOTIDE SEQUENCE</scope>
    <source>
        <strain evidence="2">RS5133</strain>
    </source>
</reference>
<sequence length="186" mass="20442">FILQVMAAIIPDLPHGVDAPSLYAMLLRLIDSNSYKSGWTKSDVISSLCFTPVIQFVRIRVSPSYTMLFNDTHHFNGMPEFVVIPDDMHTLLHQVDAISSVPGYNASGAVYSFAKLSCNIHHANTVVVTSVQTAVELPGVMSAQTTVALIEYAQRRLHGNNAQRHPTIDQKASDTEESAAEDEDEL</sequence>
<dbReference type="Proteomes" id="UP001432322">
    <property type="component" value="Unassembled WGS sequence"/>
</dbReference>
<accession>A0AAV5WYS5</accession>
<gene>
    <name evidence="2" type="ORF">PFISCL1PPCAC_27087</name>
</gene>
<evidence type="ECO:0000313" key="3">
    <source>
        <dbReference type="Proteomes" id="UP001432322"/>
    </source>
</evidence>
<keyword evidence="3" id="KW-1185">Reference proteome</keyword>
<organism evidence="2 3">
    <name type="scientific">Pristionchus fissidentatus</name>
    <dbReference type="NCBI Taxonomy" id="1538716"/>
    <lineage>
        <taxon>Eukaryota</taxon>
        <taxon>Metazoa</taxon>
        <taxon>Ecdysozoa</taxon>
        <taxon>Nematoda</taxon>
        <taxon>Chromadorea</taxon>
        <taxon>Rhabditida</taxon>
        <taxon>Rhabditina</taxon>
        <taxon>Diplogasteromorpha</taxon>
        <taxon>Diplogasteroidea</taxon>
        <taxon>Neodiplogasteridae</taxon>
        <taxon>Pristionchus</taxon>
    </lineage>
</organism>
<feature type="region of interest" description="Disordered" evidence="1">
    <location>
        <begin position="160"/>
        <end position="186"/>
    </location>
</feature>
<feature type="non-terminal residue" evidence="2">
    <location>
        <position position="1"/>
    </location>
</feature>
<dbReference type="EMBL" id="BTSY01000007">
    <property type="protein sequence ID" value="GMT35790.1"/>
    <property type="molecule type" value="Genomic_DNA"/>
</dbReference>
<evidence type="ECO:0000256" key="1">
    <source>
        <dbReference type="SAM" id="MobiDB-lite"/>
    </source>
</evidence>